<dbReference type="EMBL" id="JARQAZ010000001">
    <property type="protein sequence ID" value="MDT2769252.1"/>
    <property type="molecule type" value="Genomic_DNA"/>
</dbReference>
<dbReference type="InterPro" id="IPR001714">
    <property type="entry name" value="Pept_M24_MAP"/>
</dbReference>
<dbReference type="PRINTS" id="PR00599">
    <property type="entry name" value="MAPEPTIDASE"/>
</dbReference>
<dbReference type="Gene3D" id="3.90.230.10">
    <property type="entry name" value="Creatinase/methionine aminopeptidase superfamily"/>
    <property type="match status" value="1"/>
</dbReference>
<reference evidence="3 4" key="1">
    <citation type="submission" date="2023-03" db="EMBL/GenBank/DDBJ databases">
        <authorList>
            <person name="Shen W."/>
            <person name="Cai J."/>
        </authorList>
    </citation>
    <scope>NUCLEOTIDE SEQUENCE [LARGE SCALE GENOMIC DNA]</scope>
    <source>
        <strain evidence="3 4">Y59</strain>
    </source>
</reference>
<protein>
    <submittedName>
        <fullName evidence="3">Xaa-Pro peptidase family protein</fullName>
    </submittedName>
</protein>
<evidence type="ECO:0000313" key="3">
    <source>
        <dbReference type="EMBL" id="MDT2769252.1"/>
    </source>
</evidence>
<name>A0ABU3FDY0_9ENTE</name>
<dbReference type="InterPro" id="IPR050659">
    <property type="entry name" value="Peptidase_M24B"/>
</dbReference>
<evidence type="ECO:0000259" key="1">
    <source>
        <dbReference type="Pfam" id="PF00557"/>
    </source>
</evidence>
<dbReference type="PANTHER" id="PTHR46112:SF3">
    <property type="entry name" value="AMINOPEPTIDASE YPDF"/>
    <property type="match status" value="1"/>
</dbReference>
<dbReference type="InterPro" id="IPR029149">
    <property type="entry name" value="Creatin/AminoP/Spt16_N"/>
</dbReference>
<dbReference type="RefSeq" id="WP_311815079.1">
    <property type="nucleotide sequence ID" value="NZ_JARQAZ010000001.1"/>
</dbReference>
<comment type="caution">
    <text evidence="3">The sequence shown here is derived from an EMBL/GenBank/DDBJ whole genome shotgun (WGS) entry which is preliminary data.</text>
</comment>
<dbReference type="Proteomes" id="UP001269061">
    <property type="component" value="Unassembled WGS sequence"/>
</dbReference>
<feature type="domain" description="Peptidase M24" evidence="1">
    <location>
        <begin position="189"/>
        <end position="391"/>
    </location>
</feature>
<dbReference type="PANTHER" id="PTHR46112">
    <property type="entry name" value="AMINOPEPTIDASE"/>
    <property type="match status" value="1"/>
</dbReference>
<dbReference type="SUPFAM" id="SSF55920">
    <property type="entry name" value="Creatinase/aminopeptidase"/>
    <property type="match status" value="1"/>
</dbReference>
<dbReference type="InterPro" id="IPR036005">
    <property type="entry name" value="Creatinase/aminopeptidase-like"/>
</dbReference>
<gene>
    <name evidence="3" type="ORF">P7H46_00190</name>
</gene>
<dbReference type="InterPro" id="IPR000994">
    <property type="entry name" value="Pept_M24"/>
</dbReference>
<feature type="domain" description="Creatinase N-terminal" evidence="2">
    <location>
        <begin position="56"/>
        <end position="181"/>
    </location>
</feature>
<dbReference type="Gene3D" id="3.40.350.10">
    <property type="entry name" value="Creatinase/prolidase N-terminal domain"/>
    <property type="match status" value="1"/>
</dbReference>
<keyword evidence="4" id="KW-1185">Reference proteome</keyword>
<evidence type="ECO:0000313" key="4">
    <source>
        <dbReference type="Proteomes" id="UP001269061"/>
    </source>
</evidence>
<dbReference type="Pfam" id="PF01321">
    <property type="entry name" value="Creatinase_N"/>
    <property type="match status" value="1"/>
</dbReference>
<dbReference type="Pfam" id="PF00557">
    <property type="entry name" value="Peptidase_M24"/>
    <property type="match status" value="1"/>
</dbReference>
<accession>A0ABU3FDY0</accession>
<dbReference type="InterPro" id="IPR000587">
    <property type="entry name" value="Creatinase_N"/>
</dbReference>
<organism evidence="3 4">
    <name type="scientific">Enterococcus pseudoavium</name>
    <dbReference type="NCBI Taxonomy" id="44007"/>
    <lineage>
        <taxon>Bacteria</taxon>
        <taxon>Bacillati</taxon>
        <taxon>Bacillota</taxon>
        <taxon>Bacilli</taxon>
        <taxon>Lactobacillales</taxon>
        <taxon>Enterococcaceae</taxon>
        <taxon>Enterococcus</taxon>
    </lineage>
</organism>
<proteinExistence type="predicted"/>
<evidence type="ECO:0000259" key="2">
    <source>
        <dbReference type="Pfam" id="PF01321"/>
    </source>
</evidence>
<dbReference type="SUPFAM" id="SSF53092">
    <property type="entry name" value="Creatinase/prolidase N-terminal domain"/>
    <property type="match status" value="1"/>
</dbReference>
<sequence length="407" mass="46372">MGLPAEKQFRFAQAPFKKTDMIFLKALTKFLLTATLVSRRLELQIRKERVTMLNEEKIRGYLEKEKLDAFFIAKRVNVRFTSGWTGDDSFILLTKEGQYFLTDPRYTEQADIEVPDYEIINWRLPGRTVGDTVARLASEKKLKTIAFEADYLTYDMYSDFTSKTDAEFVQAGGVIDRMRAIKSPQEIQYMRNACEISCRAFNRILEDLRVGVTEKELAAKLSLYMVQEGADTQPYGNILISGANTSLLHGIPSKKAIEYGDFVLMDFGCQYEGYMSDMTRTVVVGKASEKQREVYELEKQSLEAAEAVMKNGAAVKDIYQASLKPLAGTEYPQYTYRNIGHSIGLFVHELPYIDEQYDDVLESGMVMTIEPGIYIPDWGGVRIEDQVLITDDGYENMISISHDLIEL</sequence>